<dbReference type="GO" id="GO:0032483">
    <property type="term" value="P:regulation of Rab protein signal transduction"/>
    <property type="evidence" value="ECO:0007669"/>
    <property type="project" value="TreeGrafter"/>
</dbReference>
<dbReference type="SMART" id="SM00800">
    <property type="entry name" value="uDENN"/>
    <property type="match status" value="1"/>
</dbReference>
<dbReference type="InterPro" id="IPR037516">
    <property type="entry name" value="Tripartite_DENN"/>
</dbReference>
<dbReference type="InterPro" id="IPR051696">
    <property type="entry name" value="DENN_Domain_GEFs"/>
</dbReference>
<dbReference type="PANTHER" id="PTHR12296:SF21">
    <property type="entry name" value="DENN DOMAIN-CONTAINING PROTEIN 3"/>
    <property type="match status" value="1"/>
</dbReference>
<feature type="region of interest" description="Disordered" evidence="1">
    <location>
        <begin position="257"/>
        <end position="277"/>
    </location>
</feature>
<dbReference type="Proteomes" id="UP000019132">
    <property type="component" value="Unassembled WGS sequence"/>
</dbReference>
<dbReference type="SMART" id="SM00801">
    <property type="entry name" value="dDENN"/>
    <property type="match status" value="1"/>
</dbReference>
<dbReference type="EnsemblProtists" id="PYU1_T004241">
    <property type="protein sequence ID" value="PYU1_T004241"/>
    <property type="gene ID" value="PYU1_G004231"/>
</dbReference>
<dbReference type="InterPro" id="IPR001194">
    <property type="entry name" value="cDENN_dom"/>
</dbReference>
<evidence type="ECO:0000313" key="3">
    <source>
        <dbReference type="EnsemblProtists" id="PYU1_T004241"/>
    </source>
</evidence>
<dbReference type="AlphaFoldDB" id="K3WH00"/>
<dbReference type="GO" id="GO:0031410">
    <property type="term" value="C:cytoplasmic vesicle"/>
    <property type="evidence" value="ECO:0007669"/>
    <property type="project" value="TreeGrafter"/>
</dbReference>
<evidence type="ECO:0000259" key="2">
    <source>
        <dbReference type="PROSITE" id="PS50211"/>
    </source>
</evidence>
<evidence type="ECO:0000256" key="1">
    <source>
        <dbReference type="SAM" id="MobiDB-lite"/>
    </source>
</evidence>
<keyword evidence="4" id="KW-1185">Reference proteome</keyword>
<dbReference type="STRING" id="431595.K3WH00"/>
<evidence type="ECO:0000313" key="4">
    <source>
        <dbReference type="Proteomes" id="UP000019132"/>
    </source>
</evidence>
<dbReference type="SMART" id="SM00799">
    <property type="entry name" value="DENN"/>
    <property type="match status" value="1"/>
</dbReference>
<dbReference type="InterPro" id="IPR043153">
    <property type="entry name" value="DENN_C"/>
</dbReference>
<dbReference type="Gene3D" id="3.40.50.11500">
    <property type="match status" value="1"/>
</dbReference>
<dbReference type="InParanoid" id="K3WH00"/>
<dbReference type="InterPro" id="IPR005113">
    <property type="entry name" value="uDENN_dom"/>
</dbReference>
<reference evidence="4" key="1">
    <citation type="journal article" date="2010" name="Genome Biol.">
        <title>Genome sequence of the necrotrophic plant pathogen Pythium ultimum reveals original pathogenicity mechanisms and effector repertoire.</title>
        <authorList>
            <person name="Levesque C.A."/>
            <person name="Brouwer H."/>
            <person name="Cano L."/>
            <person name="Hamilton J.P."/>
            <person name="Holt C."/>
            <person name="Huitema E."/>
            <person name="Raffaele S."/>
            <person name="Robideau G.P."/>
            <person name="Thines M."/>
            <person name="Win J."/>
            <person name="Zerillo M.M."/>
            <person name="Beakes G.W."/>
            <person name="Boore J.L."/>
            <person name="Busam D."/>
            <person name="Dumas B."/>
            <person name="Ferriera S."/>
            <person name="Fuerstenberg S.I."/>
            <person name="Gachon C.M."/>
            <person name="Gaulin E."/>
            <person name="Govers F."/>
            <person name="Grenville-Briggs L."/>
            <person name="Horner N."/>
            <person name="Hostetler J."/>
            <person name="Jiang R.H."/>
            <person name="Johnson J."/>
            <person name="Krajaejun T."/>
            <person name="Lin H."/>
            <person name="Meijer H.J."/>
            <person name="Moore B."/>
            <person name="Morris P."/>
            <person name="Phuntmart V."/>
            <person name="Puiu D."/>
            <person name="Shetty J."/>
            <person name="Stajich J.E."/>
            <person name="Tripathy S."/>
            <person name="Wawra S."/>
            <person name="van West P."/>
            <person name="Whitty B.R."/>
            <person name="Coutinho P.M."/>
            <person name="Henrissat B."/>
            <person name="Martin F."/>
            <person name="Thomas P.D."/>
            <person name="Tyler B.M."/>
            <person name="De Vries R.P."/>
            <person name="Kamoun S."/>
            <person name="Yandell M."/>
            <person name="Tisserat N."/>
            <person name="Buell C.R."/>
        </authorList>
    </citation>
    <scope>NUCLEOTIDE SEQUENCE</scope>
    <source>
        <strain evidence="4">DAOM:BR144</strain>
    </source>
</reference>
<dbReference type="Pfam" id="PF02141">
    <property type="entry name" value="DENN"/>
    <property type="match status" value="1"/>
</dbReference>
<dbReference type="HOGENOM" id="CLU_003607_0_0_1"/>
<accession>K3WH00</accession>
<dbReference type="Pfam" id="PF03456">
    <property type="entry name" value="uDENN"/>
    <property type="match status" value="1"/>
</dbReference>
<dbReference type="InterPro" id="IPR005112">
    <property type="entry name" value="dDENN_dom"/>
</dbReference>
<dbReference type="eggNOG" id="KOG1090">
    <property type="taxonomic scope" value="Eukaryota"/>
</dbReference>
<name>K3WH00_GLOUD</name>
<protein>
    <recommendedName>
        <fullName evidence="2">UDENN domain-containing protein</fullName>
    </recommendedName>
</protein>
<dbReference type="OMA" id="STCANDN"/>
<dbReference type="EMBL" id="GL376567">
    <property type="status" value="NOT_ANNOTATED_CDS"/>
    <property type="molecule type" value="Genomic_DNA"/>
</dbReference>
<sequence length="988" mass="109523">CVPLVRLPEGEEIEQWYPLVPKETGLSLRTALRVALCFNPSGKTRGRGDSFSMQLRRIPAQLSMTAATEISSASPVGPSRLRVQIPPPPIQSPVNIALKSGVVDYVIVVGPSNGHGGSECHENSLLLRYPAIDRPHFPLPTKIEWFCFPGGPEEVIQADRPQSKLFSFVLVGGDDGLCRSVPLIEELKGCLLGVAHAWLSAQASVEDVEKFTAEECIADLCNRVLIPIRGVFGVRFSIQQLPISLVLPAHMSIYSNHSRPSSTKRPSQPGQFSPTKSPSTNFINIQQGFQPLVYSLAPIFQLFDVKTIIHLVSLVLCEYRILIHSTQFSLLCPFAEGLCALIYPFRWQHPYVPILPRVLSEYLQAPLPYILGVHTSWLPELLENGRPEHLVIVDIDRGAIQLQESTGPMLPSKLTKGLHQRIRKIIHPRLFDDISGDDMIAVQSKIPADASAHDVIKWDSQIEQQVRVEFVCFLAAMLMGYRDCLFFVNQKLPVFNKRRYFSTCANDNEVVPFVSKLFCTQAFQGFLENHSSAELSVFHSIYLTFSRGKDMDWPSSMPPMSISNHAAASSANSASFGQGARAKTGVITPVYTMPSSKGSQNCVIAPNSQDAMEESEMSNTLKKDNVASVGEKVEALLDKLSSSMTDPFALDPAEFESYSSRSPNHVCDYKQVAEDIGVDPRILEDNSDLFQNPHQVNQNQGMHGAGSTSHNGMVGGSNVRNLSTEEERIEQVLHKCLTSVFASDDMITPEDIRMCEVRFKNQYARDLFVLILMQPSHQYVEMNSASTNGVANAGGSTWYNPKGSGNCIGESGFQILARLSSTLMDQCAIHEDFTNARGMLQVAFQYYHFVEDKHSGVGFAKKEYLVTPLRLRPICRSLDMWQHAFSREIDAAIQADPTISDEANPNSVADEVFFSIIGSLVYDMLTMEVPLPKVHTFVSVMCSTYQKGKDLLDTLKQLVENVHRALEMSKDVIKAPAEKVPVTVWPAA</sequence>
<reference evidence="4" key="2">
    <citation type="submission" date="2010-04" db="EMBL/GenBank/DDBJ databases">
        <authorList>
            <person name="Buell R."/>
            <person name="Hamilton J."/>
            <person name="Hostetler J."/>
        </authorList>
    </citation>
    <scope>NUCLEOTIDE SEQUENCE [LARGE SCALE GENOMIC DNA]</scope>
    <source>
        <strain evidence="4">DAOM:BR144</strain>
    </source>
</reference>
<organism evidence="3 4">
    <name type="scientific">Globisporangium ultimum (strain ATCC 200006 / CBS 805.95 / DAOM BR144)</name>
    <name type="common">Pythium ultimum</name>
    <dbReference type="NCBI Taxonomy" id="431595"/>
    <lineage>
        <taxon>Eukaryota</taxon>
        <taxon>Sar</taxon>
        <taxon>Stramenopiles</taxon>
        <taxon>Oomycota</taxon>
        <taxon>Peronosporomycetes</taxon>
        <taxon>Pythiales</taxon>
        <taxon>Pythiaceae</taxon>
        <taxon>Globisporangium</taxon>
    </lineage>
</organism>
<proteinExistence type="predicted"/>
<feature type="domain" description="UDENN" evidence="2">
    <location>
        <begin position="104"/>
        <end position="537"/>
    </location>
</feature>
<dbReference type="PANTHER" id="PTHR12296">
    <property type="entry name" value="DENN DOMAIN-CONTAINING PROTEIN 4"/>
    <property type="match status" value="1"/>
</dbReference>
<dbReference type="PROSITE" id="PS50211">
    <property type="entry name" value="DENN"/>
    <property type="match status" value="1"/>
</dbReference>
<reference evidence="3" key="3">
    <citation type="submission" date="2015-02" db="UniProtKB">
        <authorList>
            <consortium name="EnsemblProtists"/>
        </authorList>
    </citation>
    <scope>IDENTIFICATION</scope>
    <source>
        <strain evidence="3">DAOM BR144</strain>
    </source>
</reference>
<dbReference type="VEuPathDB" id="FungiDB:PYU1_G004231"/>